<dbReference type="PROSITE" id="PS00122">
    <property type="entry name" value="CARBOXYLESTERASE_B_1"/>
    <property type="match status" value="1"/>
</dbReference>
<dbReference type="InParanoid" id="A0A420XQB2"/>
<accession>A0A420XQB2</accession>
<keyword evidence="3" id="KW-0732">Signal</keyword>
<dbReference type="RefSeq" id="WP_183061891.1">
    <property type="nucleotide sequence ID" value="NZ_RBWV01000011.1"/>
</dbReference>
<comment type="similarity">
    <text evidence="1 3">Belongs to the type-B carboxylesterase/lipase family.</text>
</comment>
<dbReference type="InterPro" id="IPR002018">
    <property type="entry name" value="CarbesteraseB"/>
</dbReference>
<organism evidence="5 6">
    <name type="scientific">Motilibacter peucedani</name>
    <dbReference type="NCBI Taxonomy" id="598650"/>
    <lineage>
        <taxon>Bacteria</taxon>
        <taxon>Bacillati</taxon>
        <taxon>Actinomycetota</taxon>
        <taxon>Actinomycetes</taxon>
        <taxon>Motilibacterales</taxon>
        <taxon>Motilibacteraceae</taxon>
        <taxon>Motilibacter</taxon>
    </lineage>
</organism>
<feature type="domain" description="Carboxylesterase type B" evidence="4">
    <location>
        <begin position="42"/>
        <end position="524"/>
    </location>
</feature>
<comment type="caution">
    <text evidence="5">The sequence shown here is derived from an EMBL/GenBank/DDBJ whole genome shotgun (WGS) entry which is preliminary data.</text>
</comment>
<dbReference type="PANTHER" id="PTHR11559">
    <property type="entry name" value="CARBOXYLESTERASE"/>
    <property type="match status" value="1"/>
</dbReference>
<dbReference type="EMBL" id="RBWV01000011">
    <property type="protein sequence ID" value="RKS75481.1"/>
    <property type="molecule type" value="Genomic_DNA"/>
</dbReference>
<dbReference type="InterPro" id="IPR029058">
    <property type="entry name" value="AB_hydrolase_fold"/>
</dbReference>
<gene>
    <name evidence="5" type="ORF">CLV35_1949</name>
</gene>
<feature type="signal peptide" evidence="3">
    <location>
        <begin position="1"/>
        <end position="31"/>
    </location>
</feature>
<reference evidence="5 6" key="1">
    <citation type="submission" date="2018-10" db="EMBL/GenBank/DDBJ databases">
        <title>Genomic Encyclopedia of Archaeal and Bacterial Type Strains, Phase II (KMG-II): from individual species to whole genera.</title>
        <authorList>
            <person name="Goeker M."/>
        </authorList>
    </citation>
    <scope>NUCLEOTIDE SEQUENCE [LARGE SCALE GENOMIC DNA]</scope>
    <source>
        <strain evidence="5 6">RP-AC37</strain>
    </source>
</reference>
<name>A0A420XQB2_9ACTN</name>
<dbReference type="GO" id="GO:0016787">
    <property type="term" value="F:hydrolase activity"/>
    <property type="evidence" value="ECO:0007669"/>
    <property type="project" value="UniProtKB-KW"/>
</dbReference>
<evidence type="ECO:0000256" key="1">
    <source>
        <dbReference type="ARBA" id="ARBA00005964"/>
    </source>
</evidence>
<proteinExistence type="inferred from homology"/>
<evidence type="ECO:0000313" key="5">
    <source>
        <dbReference type="EMBL" id="RKS75481.1"/>
    </source>
</evidence>
<dbReference type="SUPFAM" id="SSF53474">
    <property type="entry name" value="alpha/beta-Hydrolases"/>
    <property type="match status" value="1"/>
</dbReference>
<keyword evidence="2 3" id="KW-0378">Hydrolase</keyword>
<evidence type="ECO:0000256" key="3">
    <source>
        <dbReference type="RuleBase" id="RU361235"/>
    </source>
</evidence>
<dbReference type="FunCoup" id="A0A420XQB2">
    <property type="interactions" value="22"/>
</dbReference>
<dbReference type="Proteomes" id="UP000281955">
    <property type="component" value="Unassembled WGS sequence"/>
</dbReference>
<sequence length="526" mass="55357">MRIPRSLRVLVGLAAAAPLLATGLLPATAQAATSAARAVPASTVVRSASGAVRGVDTGRFQEFLGLPYAAPPVRDLRFAPPAAAASWSGVRDASRQSPACLQFQPTGVREEQAVSEDCLYLDVYRPRTLVRGARLPVMVWFHGGGNTQGTGVIYGGGSMATKTGTIIISINYRLGALGFLAHPALSAVTPGGSGNYALMDQIASLRWVQRNIRAFGGDPGNVTIYGQSAGASAVCSMLAAPSAKGLFDKAVVESSSCMTPRATLAAGEASGVTFADAVGCTDPATVVNCLRKAWPGTLVANQNNYLGGPKVGGALLPTSPKDAITSGAWNKVPVMTGSTRSENRLLSTALAGITAQGVVDLVSKTYGAKAPAVLQLYPLSSYKTPYDQITQIQTDAGNACNVELNARAMTGQVPTYRYEFDDPTSPTLYGFAIPGEDMSNGHSAELQYLFDFTLGEKPLTATQEKLSDQMMRYWGTFARTGNPNSRGAPTWPQYGTNGIVEQLRTGGASHVVYDFVTEHHCDFWLS</sequence>
<evidence type="ECO:0000256" key="2">
    <source>
        <dbReference type="ARBA" id="ARBA00022801"/>
    </source>
</evidence>
<dbReference type="InterPro" id="IPR019819">
    <property type="entry name" value="Carboxylesterase_B_CS"/>
</dbReference>
<dbReference type="InterPro" id="IPR019826">
    <property type="entry name" value="Carboxylesterase_B_AS"/>
</dbReference>
<dbReference type="AlphaFoldDB" id="A0A420XQB2"/>
<evidence type="ECO:0000259" key="4">
    <source>
        <dbReference type="Pfam" id="PF00135"/>
    </source>
</evidence>
<protein>
    <recommendedName>
        <fullName evidence="3">Carboxylic ester hydrolase</fullName>
        <ecNumber evidence="3">3.1.1.-</ecNumber>
    </recommendedName>
</protein>
<dbReference type="Gene3D" id="3.40.50.1820">
    <property type="entry name" value="alpha/beta hydrolase"/>
    <property type="match status" value="1"/>
</dbReference>
<dbReference type="InterPro" id="IPR050309">
    <property type="entry name" value="Type-B_Carboxylest/Lipase"/>
</dbReference>
<dbReference type="Pfam" id="PF00135">
    <property type="entry name" value="COesterase"/>
    <property type="match status" value="1"/>
</dbReference>
<evidence type="ECO:0000313" key="6">
    <source>
        <dbReference type="Proteomes" id="UP000281955"/>
    </source>
</evidence>
<feature type="chain" id="PRO_5018809629" description="Carboxylic ester hydrolase" evidence="3">
    <location>
        <begin position="32"/>
        <end position="526"/>
    </location>
</feature>
<dbReference type="EC" id="3.1.1.-" evidence="3"/>
<dbReference type="PROSITE" id="PS00941">
    <property type="entry name" value="CARBOXYLESTERASE_B_2"/>
    <property type="match status" value="1"/>
</dbReference>
<keyword evidence="6" id="KW-1185">Reference proteome</keyword>